<dbReference type="KEGG" id="chq:AQ619_18480"/>
<protein>
    <submittedName>
        <fullName evidence="13">Iron permease</fullName>
    </submittedName>
</protein>
<evidence type="ECO:0000256" key="3">
    <source>
        <dbReference type="ARBA" id="ARBA00022617"/>
    </source>
</evidence>
<keyword evidence="8 10" id="KW-0472">Membrane</keyword>
<feature type="transmembrane region" description="Helical" evidence="10">
    <location>
        <begin position="392"/>
        <end position="416"/>
    </location>
</feature>
<dbReference type="InterPro" id="IPR036909">
    <property type="entry name" value="Cyt_c-like_dom_sf"/>
</dbReference>
<organism evidence="13 14">
    <name type="scientific">Caulobacter henricii</name>
    <dbReference type="NCBI Taxonomy" id="69395"/>
    <lineage>
        <taxon>Bacteria</taxon>
        <taxon>Pseudomonadati</taxon>
        <taxon>Pseudomonadota</taxon>
        <taxon>Alphaproteobacteria</taxon>
        <taxon>Caulobacterales</taxon>
        <taxon>Caulobacteraceae</taxon>
        <taxon>Caulobacter</taxon>
    </lineage>
</organism>
<keyword evidence="5 9" id="KW-0479">Metal-binding</keyword>
<dbReference type="PANTHER" id="PTHR31632">
    <property type="entry name" value="IRON TRANSPORTER FTH1"/>
    <property type="match status" value="1"/>
</dbReference>
<dbReference type="AlphaFoldDB" id="A0A0P0P4A3"/>
<dbReference type="InterPro" id="IPR004923">
    <property type="entry name" value="FTR1/Fip1/EfeU"/>
</dbReference>
<feature type="transmembrane region" description="Helical" evidence="10">
    <location>
        <begin position="536"/>
        <end position="558"/>
    </location>
</feature>
<keyword evidence="13" id="KW-0614">Plasmid</keyword>
<feature type="transmembrane region" description="Helical" evidence="10">
    <location>
        <begin position="463"/>
        <end position="480"/>
    </location>
</feature>
<feature type="signal peptide" evidence="11">
    <location>
        <begin position="1"/>
        <end position="30"/>
    </location>
</feature>
<feature type="transmembrane region" description="Helical" evidence="10">
    <location>
        <begin position="428"/>
        <end position="451"/>
    </location>
</feature>
<dbReference type="PROSITE" id="PS51007">
    <property type="entry name" value="CYTC"/>
    <property type="match status" value="1"/>
</dbReference>
<dbReference type="GO" id="GO:0015093">
    <property type="term" value="F:ferrous iron transmembrane transporter activity"/>
    <property type="evidence" value="ECO:0007669"/>
    <property type="project" value="TreeGrafter"/>
</dbReference>
<dbReference type="PANTHER" id="PTHR31632:SF2">
    <property type="entry name" value="PLASMA MEMBRANE IRON PERMEASE"/>
    <property type="match status" value="1"/>
</dbReference>
<dbReference type="InterPro" id="IPR009056">
    <property type="entry name" value="Cyt_c-like_dom"/>
</dbReference>
<proteinExistence type="inferred from homology"/>
<dbReference type="GO" id="GO:0046872">
    <property type="term" value="F:metal ion binding"/>
    <property type="evidence" value="ECO:0007669"/>
    <property type="project" value="UniProtKB-KW"/>
</dbReference>
<feature type="transmembrane region" description="Helical" evidence="10">
    <location>
        <begin position="570"/>
        <end position="591"/>
    </location>
</feature>
<dbReference type="Proteomes" id="UP000056905">
    <property type="component" value="Plasmid pCB4"/>
</dbReference>
<dbReference type="Pfam" id="PF13442">
    <property type="entry name" value="Cytochrome_CBB3"/>
    <property type="match status" value="1"/>
</dbReference>
<evidence type="ECO:0000259" key="12">
    <source>
        <dbReference type="PROSITE" id="PS51007"/>
    </source>
</evidence>
<evidence type="ECO:0000256" key="10">
    <source>
        <dbReference type="SAM" id="Phobius"/>
    </source>
</evidence>
<evidence type="ECO:0000313" key="13">
    <source>
        <dbReference type="EMBL" id="ALL15472.1"/>
    </source>
</evidence>
<evidence type="ECO:0000256" key="7">
    <source>
        <dbReference type="ARBA" id="ARBA00023004"/>
    </source>
</evidence>
<feature type="transmembrane region" description="Helical" evidence="10">
    <location>
        <begin position="506"/>
        <end position="530"/>
    </location>
</feature>
<evidence type="ECO:0000313" key="14">
    <source>
        <dbReference type="Proteomes" id="UP000056905"/>
    </source>
</evidence>
<evidence type="ECO:0000256" key="2">
    <source>
        <dbReference type="ARBA" id="ARBA00008333"/>
    </source>
</evidence>
<reference evidence="13 14" key="1">
    <citation type="submission" date="2015-10" db="EMBL/GenBank/DDBJ databases">
        <title>Conservation of the essential genome among Caulobacter and Brevundimonas species.</title>
        <authorList>
            <person name="Scott D."/>
            <person name="Ely B."/>
        </authorList>
    </citation>
    <scope>NUCLEOTIDE SEQUENCE [LARGE SCALE GENOMIC DNA]</scope>
    <source>
        <strain evidence="13 14">CB4</strain>
        <plasmid evidence="14">CB4 Plasmid</plasmid>
    </source>
</reference>
<comment type="similarity">
    <text evidence="2">Belongs to the oxidase-dependent Fe transporter (OFeT) (TC 9.A.10.1) family.</text>
</comment>
<keyword evidence="11" id="KW-0732">Signal</keyword>
<evidence type="ECO:0000256" key="1">
    <source>
        <dbReference type="ARBA" id="ARBA00004141"/>
    </source>
</evidence>
<keyword evidence="7 9" id="KW-0408">Iron</keyword>
<dbReference type="EMBL" id="CP013003">
    <property type="protein sequence ID" value="ALL15472.1"/>
    <property type="molecule type" value="Genomic_DNA"/>
</dbReference>
<keyword evidence="6 10" id="KW-1133">Transmembrane helix</keyword>
<dbReference type="GO" id="GO:0020037">
    <property type="term" value="F:heme binding"/>
    <property type="evidence" value="ECO:0007669"/>
    <property type="project" value="InterPro"/>
</dbReference>
<accession>A0A0P0P4A3</accession>
<geneLocation type="plasmid" evidence="14">
    <name>CB4 Plasmid</name>
</geneLocation>
<sequence>MITDLKSRLASFLCGLFAVLIFASAPMAQAQEATSSQTAWRLLDYLSVDYAGAVQDDQVISPSEYAEMNEFAGQVRDRIAGLPATKAQPALLAQAESLQATIAAKQAPAVVSAKAQALGNALLVAYPTPLAPQRAPDLAHGAALYAKHCSACHGETGKADGPNAAGLDPPPIVFANVDRARQRSIFGLYQVIQQGLDGTAMASYAQLPSDDRWDLAFYVGRFAFSDAEAADGEKLWNEDAAVRARFPDLQALTQTTPAALATTLGEGKARALTAYLRRHPEIAARKGGGSLDVARAKLAASLQAYEAGDRKGAADLALAAYLDGFEPVEPSLGARDPALMRRIESAMGDVRGAIGRAAPADEVRSQVERLDALFAAAGRALTPEKASKLSSFAGAFTILLREGLEALLIVVAMIAFLRKAERTDVLPYVHGGWIAALAAGGLTWAAATFFISISGASRELTEGFGSVIAAAVLISVGLWMHGKAQADAWQVYIREKLSHALSKQSAWFLFLLAFIVVYREVFETILFLTALWTQGVAGAVLAGVGSAIVLLAAIAWAMLRFSKRLPIGKFFEYSAFLMAMLAVVLAGKGVAALQEAGLLDLHPLRLPRIELLGFFPTLEGVAAQALTLAVLIGGFWWSRRGARASALASGEA</sequence>
<evidence type="ECO:0000256" key="11">
    <source>
        <dbReference type="SAM" id="SignalP"/>
    </source>
</evidence>
<evidence type="ECO:0000256" key="9">
    <source>
        <dbReference type="PROSITE-ProRule" id="PRU00433"/>
    </source>
</evidence>
<dbReference type="SUPFAM" id="SSF46626">
    <property type="entry name" value="Cytochrome c"/>
    <property type="match status" value="1"/>
</dbReference>
<evidence type="ECO:0000256" key="5">
    <source>
        <dbReference type="ARBA" id="ARBA00022723"/>
    </source>
</evidence>
<dbReference type="GO" id="GO:0009055">
    <property type="term" value="F:electron transfer activity"/>
    <property type="evidence" value="ECO:0007669"/>
    <property type="project" value="InterPro"/>
</dbReference>
<feature type="chain" id="PRO_5006052765" evidence="11">
    <location>
        <begin position="31"/>
        <end position="652"/>
    </location>
</feature>
<name>A0A0P0P4A3_9CAUL</name>
<comment type="subcellular location">
    <subcellularLocation>
        <location evidence="1">Membrane</location>
        <topology evidence="1">Multi-pass membrane protein</topology>
    </subcellularLocation>
</comment>
<dbReference type="OrthoDB" id="335174at2"/>
<evidence type="ECO:0000256" key="4">
    <source>
        <dbReference type="ARBA" id="ARBA00022692"/>
    </source>
</evidence>
<feature type="transmembrane region" description="Helical" evidence="10">
    <location>
        <begin position="611"/>
        <end position="637"/>
    </location>
</feature>
<dbReference type="RefSeq" id="WP_062152064.1">
    <property type="nucleotide sequence ID" value="NZ_CP013003.1"/>
</dbReference>
<dbReference type="Gene3D" id="1.10.760.10">
    <property type="entry name" value="Cytochrome c-like domain"/>
    <property type="match status" value="1"/>
</dbReference>
<evidence type="ECO:0000256" key="8">
    <source>
        <dbReference type="ARBA" id="ARBA00023136"/>
    </source>
</evidence>
<gene>
    <name evidence="13" type="ORF">AQ619_18480</name>
</gene>
<feature type="domain" description="Cytochrome c" evidence="12">
    <location>
        <begin position="136"/>
        <end position="223"/>
    </location>
</feature>
<keyword evidence="4 10" id="KW-0812">Transmembrane</keyword>
<dbReference type="GO" id="GO:0033573">
    <property type="term" value="C:high-affinity iron permease complex"/>
    <property type="evidence" value="ECO:0007669"/>
    <property type="project" value="InterPro"/>
</dbReference>
<keyword evidence="3 9" id="KW-0349">Heme</keyword>
<keyword evidence="14" id="KW-1185">Reference proteome</keyword>
<evidence type="ECO:0000256" key="6">
    <source>
        <dbReference type="ARBA" id="ARBA00022989"/>
    </source>
</evidence>
<dbReference type="Pfam" id="PF03239">
    <property type="entry name" value="FTR1"/>
    <property type="match status" value="1"/>
</dbReference>